<evidence type="ECO:0000313" key="24">
    <source>
        <dbReference type="EMBL" id="MFB0835461.1"/>
    </source>
</evidence>
<dbReference type="Pfam" id="PF00293">
    <property type="entry name" value="NUDIX"/>
    <property type="match status" value="1"/>
</dbReference>
<evidence type="ECO:0000256" key="20">
    <source>
        <dbReference type="ARBA" id="ARBA00049032"/>
    </source>
</evidence>
<evidence type="ECO:0000313" key="25">
    <source>
        <dbReference type="Proteomes" id="UP001575652"/>
    </source>
</evidence>
<comment type="similarity">
    <text evidence="2">Belongs to the Nudix hydrolase family.</text>
</comment>
<reference evidence="24 25" key="1">
    <citation type="submission" date="2024-09" db="EMBL/GenBank/DDBJ databases">
        <authorList>
            <person name="Salinas-Garcia M.A."/>
            <person name="Prieme A."/>
        </authorList>
    </citation>
    <scope>NUCLEOTIDE SEQUENCE [LARGE SCALE GENOMIC DNA]</scope>
    <source>
        <strain evidence="24 25">DSM 21081</strain>
    </source>
</reference>
<evidence type="ECO:0000256" key="1">
    <source>
        <dbReference type="ARBA" id="ARBA00001946"/>
    </source>
</evidence>
<comment type="catalytic activity">
    <reaction evidence="8">
        <text>2-oxo-dATP + H2O = 2-oxo-dAMP + diphosphate + H(+)</text>
        <dbReference type="Rhea" id="RHEA:31583"/>
        <dbReference type="ChEBI" id="CHEBI:15377"/>
        <dbReference type="ChEBI" id="CHEBI:15378"/>
        <dbReference type="ChEBI" id="CHEBI:33019"/>
        <dbReference type="ChEBI" id="CHEBI:63212"/>
        <dbReference type="ChEBI" id="CHEBI:77897"/>
        <dbReference type="EC" id="3.6.1.56"/>
    </reaction>
    <physiologicalReaction direction="left-to-right" evidence="8">
        <dbReference type="Rhea" id="RHEA:31584"/>
    </physiologicalReaction>
</comment>
<comment type="caution">
    <text evidence="24">The sequence shown here is derived from an EMBL/GenBank/DDBJ whole genome shotgun (WGS) entry which is preliminary data.</text>
</comment>
<evidence type="ECO:0000256" key="10">
    <source>
        <dbReference type="ARBA" id="ARBA00024596"/>
    </source>
</evidence>
<feature type="compositionally biased region" description="Pro residues" evidence="22">
    <location>
        <begin position="185"/>
        <end position="194"/>
    </location>
</feature>
<dbReference type="SUPFAM" id="SSF55811">
    <property type="entry name" value="Nudix"/>
    <property type="match status" value="1"/>
</dbReference>
<dbReference type="InterPro" id="IPR015797">
    <property type="entry name" value="NUDIX_hydrolase-like_dom_sf"/>
</dbReference>
<comment type="catalytic activity">
    <reaction evidence="19">
        <text>O(6)-methyl-dGTP + H2O = O(6)-methyl-dGMP + diphosphate + H(+)</text>
        <dbReference type="Rhea" id="RHEA:67600"/>
        <dbReference type="ChEBI" id="CHEBI:15377"/>
        <dbReference type="ChEBI" id="CHEBI:15378"/>
        <dbReference type="ChEBI" id="CHEBI:33019"/>
        <dbReference type="ChEBI" id="CHEBI:169974"/>
        <dbReference type="ChEBI" id="CHEBI:169975"/>
    </reaction>
    <physiologicalReaction direction="left-to-right" evidence="19">
        <dbReference type="Rhea" id="RHEA:67601"/>
    </physiologicalReaction>
</comment>
<evidence type="ECO:0000256" key="15">
    <source>
        <dbReference type="ARBA" id="ARBA00030682"/>
    </source>
</evidence>
<evidence type="ECO:0000256" key="3">
    <source>
        <dbReference type="ARBA" id="ARBA00011245"/>
    </source>
</evidence>
<name>A0ABV4UQF7_9MICC</name>
<dbReference type="PANTHER" id="PTHR43758:SF2">
    <property type="entry name" value="OXIDIZED PURINE NUCLEOSIDE TRIPHOSPHATE HYDROLASE"/>
    <property type="match status" value="1"/>
</dbReference>
<evidence type="ECO:0000256" key="21">
    <source>
        <dbReference type="ARBA" id="ARBA00053094"/>
    </source>
</evidence>
<evidence type="ECO:0000256" key="22">
    <source>
        <dbReference type="SAM" id="MobiDB-lite"/>
    </source>
</evidence>
<comment type="catalytic activity">
    <reaction evidence="7">
        <text>8-oxo-dATP + H2O = 8-oxo-dAMP + diphosphate + H(+)</text>
        <dbReference type="Rhea" id="RHEA:65396"/>
        <dbReference type="ChEBI" id="CHEBI:15377"/>
        <dbReference type="ChEBI" id="CHEBI:15378"/>
        <dbReference type="ChEBI" id="CHEBI:33019"/>
        <dbReference type="ChEBI" id="CHEBI:71361"/>
        <dbReference type="ChEBI" id="CHEBI:172871"/>
    </reaction>
    <physiologicalReaction direction="left-to-right" evidence="7">
        <dbReference type="Rhea" id="RHEA:65397"/>
    </physiologicalReaction>
</comment>
<evidence type="ECO:0000256" key="5">
    <source>
        <dbReference type="ARBA" id="ARBA00022801"/>
    </source>
</evidence>
<organism evidence="24 25">
    <name type="scientific">Arthrobacter halodurans</name>
    <dbReference type="NCBI Taxonomy" id="516699"/>
    <lineage>
        <taxon>Bacteria</taxon>
        <taxon>Bacillati</taxon>
        <taxon>Actinomycetota</taxon>
        <taxon>Actinomycetes</taxon>
        <taxon>Micrococcales</taxon>
        <taxon>Micrococcaceae</taxon>
        <taxon>Arthrobacter</taxon>
    </lineage>
</organism>
<keyword evidence="4" id="KW-0479">Metal-binding</keyword>
<keyword evidence="25" id="KW-1185">Reference proteome</keyword>
<dbReference type="PANTHER" id="PTHR43758">
    <property type="entry name" value="7,8-DIHYDRO-8-OXOGUANINE TRIPHOSPHATASE"/>
    <property type="match status" value="1"/>
</dbReference>
<dbReference type="EC" id="3.6.1.56" evidence="11"/>
<comment type="catalytic activity">
    <reaction evidence="20">
        <text>N(6)-methyl-dATP + H2O = N(6)-methyl-dAMP + diphosphate + H(+)</text>
        <dbReference type="Rhea" id="RHEA:67604"/>
        <dbReference type="ChEBI" id="CHEBI:15377"/>
        <dbReference type="ChEBI" id="CHEBI:15378"/>
        <dbReference type="ChEBI" id="CHEBI:33019"/>
        <dbReference type="ChEBI" id="CHEBI:169976"/>
        <dbReference type="ChEBI" id="CHEBI:172872"/>
    </reaction>
    <physiologicalReaction direction="left-to-right" evidence="20">
        <dbReference type="Rhea" id="RHEA:67605"/>
    </physiologicalReaction>
</comment>
<dbReference type="RefSeq" id="WP_373972636.1">
    <property type="nucleotide sequence ID" value="NZ_JBHDLJ010000011.1"/>
</dbReference>
<proteinExistence type="inferred from homology"/>
<comment type="function">
    <text evidence="21">Oxidized purine nucleoside triphosphate hydrolase which is a prominent sanitizer of the oxidized nucleotide pool. Catalyzes the hydrolysis of 2-oxo-dATP (2-hydroxy-dATP) into 2-oxo-dAMP. Also has a significant hydrolase activity toward 2-oxo-ATP, 8-oxo-dGTP and 8-oxo-dATP. Through the hydrolysis of oxidized purine nucleoside triphosphates, prevents their incorporation into DNA and the subsequent transversions A:T to C:G and G:C to T:A. Also catalyzes the hydrolysis of methylated purine nucleoside triphosphate preventing their integration into DNA. Through this antimutagenic activity protects cells from oxidative stress.</text>
</comment>
<dbReference type="InterPro" id="IPR000086">
    <property type="entry name" value="NUDIX_hydrolase_dom"/>
</dbReference>
<accession>A0ABV4UQF7</accession>
<evidence type="ECO:0000256" key="9">
    <source>
        <dbReference type="ARBA" id="ARBA00024486"/>
    </source>
</evidence>
<evidence type="ECO:0000256" key="12">
    <source>
        <dbReference type="ARBA" id="ARBA00026218"/>
    </source>
</evidence>
<evidence type="ECO:0000256" key="4">
    <source>
        <dbReference type="ARBA" id="ARBA00022723"/>
    </source>
</evidence>
<dbReference type="PRINTS" id="PR01403">
    <property type="entry name" value="8OXTPHPHTASE"/>
</dbReference>
<dbReference type="InterPro" id="IPR003563">
    <property type="entry name" value="8ODP"/>
</dbReference>
<comment type="cofactor">
    <cofactor evidence="1">
        <name>Mg(2+)</name>
        <dbReference type="ChEBI" id="CHEBI:18420"/>
    </cofactor>
</comment>
<comment type="catalytic activity">
    <reaction evidence="10">
        <text>2-oxo-ATP + H2O = 2-oxo-AMP + diphosphate + H(+)</text>
        <dbReference type="Rhea" id="RHEA:67392"/>
        <dbReference type="ChEBI" id="CHEBI:15377"/>
        <dbReference type="ChEBI" id="CHEBI:15378"/>
        <dbReference type="ChEBI" id="CHEBI:33019"/>
        <dbReference type="ChEBI" id="CHEBI:71395"/>
        <dbReference type="ChEBI" id="CHEBI:172878"/>
    </reaction>
    <physiologicalReaction direction="left-to-right" evidence="10">
        <dbReference type="Rhea" id="RHEA:67393"/>
    </physiologicalReaction>
</comment>
<evidence type="ECO:0000256" key="6">
    <source>
        <dbReference type="ARBA" id="ARBA00022842"/>
    </source>
</evidence>
<keyword evidence="6" id="KW-0460">Magnesium</keyword>
<evidence type="ECO:0000256" key="13">
    <source>
        <dbReference type="ARBA" id="ARBA00029673"/>
    </source>
</evidence>
<dbReference type="Proteomes" id="UP001575652">
    <property type="component" value="Unassembled WGS sequence"/>
</dbReference>
<protein>
    <recommendedName>
        <fullName evidence="12">Oxidized purine nucleoside triphosphate hydrolase</fullName>
        <ecNumber evidence="11">3.6.1.56</ecNumber>
    </recommendedName>
    <alternativeName>
        <fullName evidence="16">2-hydroxy-dATP diphosphatase</fullName>
    </alternativeName>
    <alternativeName>
        <fullName evidence="15">7,8-dihydro-8-oxoguanine triphosphatase</fullName>
    </alternativeName>
    <alternativeName>
        <fullName evidence="14">8-oxo-dGTPase</fullName>
    </alternativeName>
    <alternativeName>
        <fullName evidence="17">Methylated purine nucleoside triphosphate hydrolase</fullName>
    </alternativeName>
    <alternativeName>
        <fullName evidence="13">Nucleoside diphosphate-linked moiety X motif 1</fullName>
    </alternativeName>
</protein>
<evidence type="ECO:0000256" key="8">
    <source>
        <dbReference type="ARBA" id="ARBA00024459"/>
    </source>
</evidence>
<comment type="subunit">
    <text evidence="3">Monomer.</text>
</comment>
<dbReference type="EMBL" id="JBHDLJ010000011">
    <property type="protein sequence ID" value="MFB0835461.1"/>
    <property type="molecule type" value="Genomic_DNA"/>
</dbReference>
<evidence type="ECO:0000256" key="14">
    <source>
        <dbReference type="ARBA" id="ARBA00030634"/>
    </source>
</evidence>
<evidence type="ECO:0000259" key="23">
    <source>
        <dbReference type="PROSITE" id="PS51462"/>
    </source>
</evidence>
<sequence>MPVAVVLCLPVREGDGTVWVLLGRKKKGFGRGKTVAPGGKVEAGESPAEAAARELAEETSLVADPRDLEDVASIAFRFPARPASDMDCVVFLARAAVGTARESDELEPAWCRADALPTAAMWDDSSRWLPEVLAGRRLDVTVVLGPDNETVAGYVAVDRSAFDGRVTDGTAVARTDVARTTGDPGPGPPPPPGPNGSRSARTGPGA</sequence>
<evidence type="ECO:0000256" key="2">
    <source>
        <dbReference type="ARBA" id="ARBA00005582"/>
    </source>
</evidence>
<feature type="domain" description="Nudix hydrolase" evidence="23">
    <location>
        <begin position="1"/>
        <end position="137"/>
    </location>
</feature>
<evidence type="ECO:0000256" key="7">
    <source>
        <dbReference type="ARBA" id="ARBA00024448"/>
    </source>
</evidence>
<keyword evidence="5" id="KW-0378">Hydrolase</keyword>
<gene>
    <name evidence="24" type="ORF">ACETWP_12755</name>
</gene>
<feature type="compositionally biased region" description="Low complexity" evidence="22">
    <location>
        <begin position="170"/>
        <end position="181"/>
    </location>
</feature>
<dbReference type="Gene3D" id="3.90.79.10">
    <property type="entry name" value="Nucleoside Triphosphate Pyrophosphohydrolase"/>
    <property type="match status" value="1"/>
</dbReference>
<feature type="region of interest" description="Disordered" evidence="22">
    <location>
        <begin position="165"/>
        <end position="206"/>
    </location>
</feature>
<evidence type="ECO:0000256" key="17">
    <source>
        <dbReference type="ARBA" id="ARBA00032071"/>
    </source>
</evidence>
<evidence type="ECO:0000256" key="16">
    <source>
        <dbReference type="ARBA" id="ARBA00031927"/>
    </source>
</evidence>
<evidence type="ECO:0000256" key="19">
    <source>
        <dbReference type="ARBA" id="ARBA00048894"/>
    </source>
</evidence>
<comment type="catalytic activity">
    <reaction evidence="18">
        <text>N(6)-methyl-ATP + H2O = N(6)-methyl-AMP + diphosphate + H(+)</text>
        <dbReference type="Rhea" id="RHEA:67608"/>
        <dbReference type="ChEBI" id="CHEBI:15377"/>
        <dbReference type="ChEBI" id="CHEBI:15378"/>
        <dbReference type="ChEBI" id="CHEBI:33019"/>
        <dbReference type="ChEBI" id="CHEBI:144842"/>
        <dbReference type="ChEBI" id="CHEBI:172873"/>
    </reaction>
    <physiologicalReaction direction="left-to-right" evidence="18">
        <dbReference type="Rhea" id="RHEA:67609"/>
    </physiologicalReaction>
</comment>
<evidence type="ECO:0000256" key="11">
    <source>
        <dbReference type="ARBA" id="ARBA00026103"/>
    </source>
</evidence>
<dbReference type="PROSITE" id="PS51462">
    <property type="entry name" value="NUDIX"/>
    <property type="match status" value="1"/>
</dbReference>
<comment type="catalytic activity">
    <reaction evidence="9">
        <text>8-oxo-dGTP + H2O = 8-oxo-dGMP + diphosphate + H(+)</text>
        <dbReference type="Rhea" id="RHEA:31575"/>
        <dbReference type="ChEBI" id="CHEBI:15377"/>
        <dbReference type="ChEBI" id="CHEBI:15378"/>
        <dbReference type="ChEBI" id="CHEBI:33019"/>
        <dbReference type="ChEBI" id="CHEBI:63224"/>
        <dbReference type="ChEBI" id="CHEBI:77896"/>
    </reaction>
    <physiologicalReaction direction="left-to-right" evidence="9">
        <dbReference type="Rhea" id="RHEA:31576"/>
    </physiologicalReaction>
</comment>
<dbReference type="CDD" id="cd03427">
    <property type="entry name" value="NUDIX_MTH1_Nudt1"/>
    <property type="match status" value="1"/>
</dbReference>
<evidence type="ECO:0000256" key="18">
    <source>
        <dbReference type="ARBA" id="ARBA00048002"/>
    </source>
</evidence>